<evidence type="ECO:0000256" key="9">
    <source>
        <dbReference type="ARBA" id="ARBA00023316"/>
    </source>
</evidence>
<evidence type="ECO:0000256" key="3">
    <source>
        <dbReference type="ARBA" id="ARBA00022490"/>
    </source>
</evidence>
<evidence type="ECO:0000259" key="14">
    <source>
        <dbReference type="PROSITE" id="PS50975"/>
    </source>
</evidence>
<keyword evidence="7 10" id="KW-0133">Cell shape</keyword>
<dbReference type="PANTHER" id="PTHR23132:SF23">
    <property type="entry name" value="D-ALANINE--D-ALANINE LIGASE B"/>
    <property type="match status" value="1"/>
</dbReference>
<comment type="catalytic activity">
    <reaction evidence="10">
        <text>2 D-alanine + ATP = D-alanyl-D-alanine + ADP + phosphate + H(+)</text>
        <dbReference type="Rhea" id="RHEA:11224"/>
        <dbReference type="ChEBI" id="CHEBI:15378"/>
        <dbReference type="ChEBI" id="CHEBI:30616"/>
        <dbReference type="ChEBI" id="CHEBI:43474"/>
        <dbReference type="ChEBI" id="CHEBI:57416"/>
        <dbReference type="ChEBI" id="CHEBI:57822"/>
        <dbReference type="ChEBI" id="CHEBI:456216"/>
        <dbReference type="EC" id="6.3.2.4"/>
    </reaction>
</comment>
<dbReference type="GO" id="GO:0005829">
    <property type="term" value="C:cytosol"/>
    <property type="evidence" value="ECO:0007669"/>
    <property type="project" value="TreeGrafter"/>
</dbReference>
<proteinExistence type="inferred from homology"/>
<keyword evidence="3 10" id="KW-0963">Cytoplasm</keyword>
<dbReference type="NCBIfam" id="NF002378">
    <property type="entry name" value="PRK01372.1"/>
    <property type="match status" value="1"/>
</dbReference>
<keyword evidence="6 13" id="KW-0067">ATP-binding</keyword>
<dbReference type="SUPFAM" id="SSF52440">
    <property type="entry name" value="PreATP-grasp domain"/>
    <property type="match status" value="1"/>
</dbReference>
<dbReference type="InterPro" id="IPR013815">
    <property type="entry name" value="ATP_grasp_subdomain_1"/>
</dbReference>
<feature type="active site" evidence="11">
    <location>
        <position position="173"/>
    </location>
</feature>
<dbReference type="Pfam" id="PF01820">
    <property type="entry name" value="Dala_Dala_lig_N"/>
    <property type="match status" value="1"/>
</dbReference>
<dbReference type="Proteomes" id="UP000298433">
    <property type="component" value="Unassembled WGS sequence"/>
</dbReference>
<dbReference type="Gene3D" id="3.30.1490.20">
    <property type="entry name" value="ATP-grasp fold, A domain"/>
    <property type="match status" value="1"/>
</dbReference>
<dbReference type="SUPFAM" id="SSF56059">
    <property type="entry name" value="Glutathione synthetase ATP-binding domain-like"/>
    <property type="match status" value="1"/>
</dbReference>
<dbReference type="GO" id="GO:0046872">
    <property type="term" value="F:metal ion binding"/>
    <property type="evidence" value="ECO:0007669"/>
    <property type="project" value="UniProtKB-KW"/>
</dbReference>
<dbReference type="InterPro" id="IPR005905">
    <property type="entry name" value="D_ala_D_ala"/>
</dbReference>
<dbReference type="InterPro" id="IPR011761">
    <property type="entry name" value="ATP-grasp"/>
</dbReference>
<accession>A0A4R8XV24</accession>
<keyword evidence="8 10" id="KW-0573">Peptidoglycan synthesis</keyword>
<evidence type="ECO:0000256" key="12">
    <source>
        <dbReference type="PIRSR" id="PIRSR039102-3"/>
    </source>
</evidence>
<dbReference type="Pfam" id="PF07478">
    <property type="entry name" value="Dala_Dala_lig_C"/>
    <property type="match status" value="1"/>
</dbReference>
<evidence type="ECO:0000256" key="8">
    <source>
        <dbReference type="ARBA" id="ARBA00022984"/>
    </source>
</evidence>
<evidence type="ECO:0000256" key="10">
    <source>
        <dbReference type="HAMAP-Rule" id="MF_00047"/>
    </source>
</evidence>
<dbReference type="RefSeq" id="WP_134368765.1">
    <property type="nucleotide sequence ID" value="NZ_SOGN01000015.1"/>
</dbReference>
<comment type="similarity">
    <text evidence="2 10">Belongs to the D-alanine--D-alanine ligase family.</text>
</comment>
<evidence type="ECO:0000256" key="5">
    <source>
        <dbReference type="ARBA" id="ARBA00022741"/>
    </source>
</evidence>
<dbReference type="InterPro" id="IPR000291">
    <property type="entry name" value="D-Ala_lig_Van_CS"/>
</dbReference>
<dbReference type="EC" id="6.3.2.4" evidence="10"/>
<comment type="function">
    <text evidence="10">Cell wall formation.</text>
</comment>
<comment type="pathway">
    <text evidence="10">Cell wall biogenesis; peptidoglycan biosynthesis.</text>
</comment>
<dbReference type="GO" id="GO:0008716">
    <property type="term" value="F:D-alanine-D-alanine ligase activity"/>
    <property type="evidence" value="ECO:0007669"/>
    <property type="project" value="UniProtKB-UniRule"/>
</dbReference>
<feature type="binding site" evidence="12">
    <location>
        <position position="295"/>
    </location>
    <ligand>
        <name>Mg(2+)</name>
        <dbReference type="ChEBI" id="CHEBI:18420"/>
        <label>2</label>
    </ligand>
</feature>
<feature type="binding site" evidence="12">
    <location>
        <position position="293"/>
    </location>
    <ligand>
        <name>Mg(2+)</name>
        <dbReference type="ChEBI" id="CHEBI:18420"/>
        <label>1</label>
    </ligand>
</feature>
<dbReference type="HAMAP" id="MF_00047">
    <property type="entry name" value="Dala_Dala_lig"/>
    <property type="match status" value="1"/>
</dbReference>
<evidence type="ECO:0000256" key="1">
    <source>
        <dbReference type="ARBA" id="ARBA00004496"/>
    </source>
</evidence>
<dbReference type="Gene3D" id="3.30.470.20">
    <property type="entry name" value="ATP-grasp fold, B domain"/>
    <property type="match status" value="1"/>
</dbReference>
<feature type="active site" evidence="11">
    <location>
        <position position="304"/>
    </location>
</feature>
<dbReference type="InterPro" id="IPR011127">
    <property type="entry name" value="Dala_Dala_lig_N"/>
</dbReference>
<dbReference type="InterPro" id="IPR011095">
    <property type="entry name" value="Dala_Dala_lig_C"/>
</dbReference>
<dbReference type="GO" id="GO:0005524">
    <property type="term" value="F:ATP binding"/>
    <property type="evidence" value="ECO:0007669"/>
    <property type="project" value="UniProtKB-UniRule"/>
</dbReference>
<sequence>MRVGVLFGGDSEERDVSIASATQVVKALRSRGHDVVLVDTACGAVSAASEPAALTASVPDTLPSRDSLNQLQIRASEVTVASAVAGTDVVFLALHGGSGENGQFQALLELAGVTFTGSGSLGSGLAMDKDILKRLFAAAGIETPGWAIWDGKHHGQAEPIGYPLIVKPNSQGSTVGLSLVRSPVELAAALETASRYGEVLLEQFIAGRELTVGVLDGTALAVGEVMLDPESTFSYQQKYQVGAVREVFPAQVSDEIAAEAQRLALVAHACLKLDGYSRSDFRLDVQGVLWLIEVNTLPGLTATSLLPQSAAAVGIDYATLVERICGLAIEKRAKRAR</sequence>
<feature type="binding site" evidence="12">
    <location>
        <position position="293"/>
    </location>
    <ligand>
        <name>Mg(2+)</name>
        <dbReference type="ChEBI" id="CHEBI:18420"/>
        <label>2</label>
    </ligand>
</feature>
<dbReference type="GO" id="GO:0071555">
    <property type="term" value="P:cell wall organization"/>
    <property type="evidence" value="ECO:0007669"/>
    <property type="project" value="UniProtKB-KW"/>
</dbReference>
<dbReference type="InterPro" id="IPR016185">
    <property type="entry name" value="PreATP-grasp_dom_sf"/>
</dbReference>
<organism evidence="15 16">
    <name type="scientific">Cryobacterium cheniae</name>
    <dbReference type="NCBI Taxonomy" id="1259262"/>
    <lineage>
        <taxon>Bacteria</taxon>
        <taxon>Bacillati</taxon>
        <taxon>Actinomycetota</taxon>
        <taxon>Actinomycetes</taxon>
        <taxon>Micrococcales</taxon>
        <taxon>Microbacteriaceae</taxon>
        <taxon>Cryobacterium</taxon>
    </lineage>
</organism>
<dbReference type="PANTHER" id="PTHR23132">
    <property type="entry name" value="D-ALANINE--D-ALANINE LIGASE"/>
    <property type="match status" value="1"/>
</dbReference>
<evidence type="ECO:0000256" key="6">
    <source>
        <dbReference type="ARBA" id="ARBA00022840"/>
    </source>
</evidence>
<evidence type="ECO:0000313" key="16">
    <source>
        <dbReference type="Proteomes" id="UP000298433"/>
    </source>
</evidence>
<evidence type="ECO:0000256" key="2">
    <source>
        <dbReference type="ARBA" id="ARBA00010871"/>
    </source>
</evidence>
<dbReference type="GO" id="GO:0009252">
    <property type="term" value="P:peptidoglycan biosynthetic process"/>
    <property type="evidence" value="ECO:0007669"/>
    <property type="project" value="UniProtKB-UniRule"/>
</dbReference>
<dbReference type="PROSITE" id="PS00843">
    <property type="entry name" value="DALA_DALA_LIGASE_1"/>
    <property type="match status" value="1"/>
</dbReference>
<dbReference type="PIRSF" id="PIRSF039102">
    <property type="entry name" value="Ddl/VanB"/>
    <property type="match status" value="1"/>
</dbReference>
<evidence type="ECO:0000256" key="13">
    <source>
        <dbReference type="PROSITE-ProRule" id="PRU00409"/>
    </source>
</evidence>
<dbReference type="GO" id="GO:0008360">
    <property type="term" value="P:regulation of cell shape"/>
    <property type="evidence" value="ECO:0007669"/>
    <property type="project" value="UniProtKB-KW"/>
</dbReference>
<keyword evidence="12" id="KW-0464">Manganese</keyword>
<feature type="domain" description="ATP-grasp" evidence="14">
    <location>
        <begin position="133"/>
        <end position="326"/>
    </location>
</feature>
<gene>
    <name evidence="10" type="primary">ddl</name>
    <name evidence="15" type="ORF">E3T23_02125</name>
</gene>
<keyword evidence="4 10" id="KW-0436">Ligase</keyword>
<evidence type="ECO:0000256" key="4">
    <source>
        <dbReference type="ARBA" id="ARBA00022598"/>
    </source>
</evidence>
<reference evidence="15 16" key="1">
    <citation type="submission" date="2019-03" db="EMBL/GenBank/DDBJ databases">
        <title>Genomics of glacier-inhabiting Cryobacterium strains.</title>
        <authorList>
            <person name="Liu Q."/>
            <person name="Xin Y.-H."/>
        </authorList>
    </citation>
    <scope>NUCLEOTIDE SEQUENCE [LARGE SCALE GENOMIC DNA]</scope>
    <source>
        <strain evidence="15 16">TMT2-48-2</strain>
    </source>
</reference>
<keyword evidence="16" id="KW-1185">Reference proteome</keyword>
<feature type="active site" evidence="11">
    <location>
        <position position="13"/>
    </location>
</feature>
<dbReference type="AlphaFoldDB" id="A0A4R8XV24"/>
<comment type="caution">
    <text evidence="15">The sequence shown here is derived from an EMBL/GenBank/DDBJ whole genome shotgun (WGS) entry which is preliminary data.</text>
</comment>
<protein>
    <recommendedName>
        <fullName evidence="10">D-alanine--D-alanine ligase</fullName>
        <ecNumber evidence="10">6.3.2.4</ecNumber>
    </recommendedName>
    <alternativeName>
        <fullName evidence="10">D-Ala-D-Ala ligase</fullName>
    </alternativeName>
    <alternativeName>
        <fullName evidence="10">D-alanylalanine synthetase</fullName>
    </alternativeName>
</protein>
<feature type="binding site" evidence="12">
    <location>
        <position position="280"/>
    </location>
    <ligand>
        <name>Mg(2+)</name>
        <dbReference type="ChEBI" id="CHEBI:18420"/>
        <label>1</label>
    </ligand>
</feature>
<dbReference type="Gene3D" id="3.40.50.20">
    <property type="match status" value="1"/>
</dbReference>
<comment type="cofactor">
    <cofactor evidence="12">
        <name>Mg(2+)</name>
        <dbReference type="ChEBI" id="CHEBI:18420"/>
    </cofactor>
    <cofactor evidence="12">
        <name>Mn(2+)</name>
        <dbReference type="ChEBI" id="CHEBI:29035"/>
    </cofactor>
    <text evidence="12">Binds 2 magnesium or manganese ions per subunit.</text>
</comment>
<dbReference type="EMBL" id="SOGN01000015">
    <property type="protein sequence ID" value="TFC83371.1"/>
    <property type="molecule type" value="Genomic_DNA"/>
</dbReference>
<evidence type="ECO:0000313" key="15">
    <source>
        <dbReference type="EMBL" id="TFC83371.1"/>
    </source>
</evidence>
<evidence type="ECO:0000256" key="7">
    <source>
        <dbReference type="ARBA" id="ARBA00022960"/>
    </source>
</evidence>
<evidence type="ECO:0000256" key="11">
    <source>
        <dbReference type="PIRSR" id="PIRSR039102-1"/>
    </source>
</evidence>
<dbReference type="PROSITE" id="PS50975">
    <property type="entry name" value="ATP_GRASP"/>
    <property type="match status" value="1"/>
</dbReference>
<keyword evidence="12" id="KW-0479">Metal-binding</keyword>
<dbReference type="OrthoDB" id="9813261at2"/>
<keyword evidence="12" id="KW-0460">Magnesium</keyword>
<keyword evidence="5 13" id="KW-0547">Nucleotide-binding</keyword>
<keyword evidence="9 10" id="KW-0961">Cell wall biogenesis/degradation</keyword>
<dbReference type="NCBIfam" id="TIGR01205">
    <property type="entry name" value="D_ala_D_alaTIGR"/>
    <property type="match status" value="1"/>
</dbReference>
<dbReference type="UniPathway" id="UPA00219"/>
<comment type="subcellular location">
    <subcellularLocation>
        <location evidence="1 10">Cytoplasm</location>
    </subcellularLocation>
</comment>
<name>A0A4R8XV24_9MICO</name>
<dbReference type="PROSITE" id="PS00844">
    <property type="entry name" value="DALA_DALA_LIGASE_2"/>
    <property type="match status" value="1"/>
</dbReference>